<dbReference type="AlphaFoldDB" id="A0A0N0XJS0"/>
<protein>
    <submittedName>
        <fullName evidence="2">NAD dependent epimerase/dehydratase family protein</fullName>
    </submittedName>
</protein>
<dbReference type="PANTHER" id="PTHR48079:SF6">
    <property type="entry name" value="NAD(P)-BINDING DOMAIN-CONTAINING PROTEIN-RELATED"/>
    <property type="match status" value="1"/>
</dbReference>
<name>A0A0N0XJS0_9NEIS</name>
<proteinExistence type="predicted"/>
<dbReference type="GO" id="GO:0005737">
    <property type="term" value="C:cytoplasm"/>
    <property type="evidence" value="ECO:0007669"/>
    <property type="project" value="TreeGrafter"/>
</dbReference>
<organism evidence="2 3">
    <name type="scientific">Amantichitinum ursilacus</name>
    <dbReference type="NCBI Taxonomy" id="857265"/>
    <lineage>
        <taxon>Bacteria</taxon>
        <taxon>Pseudomonadati</taxon>
        <taxon>Pseudomonadota</taxon>
        <taxon>Betaproteobacteria</taxon>
        <taxon>Neisseriales</taxon>
        <taxon>Chitinibacteraceae</taxon>
        <taxon>Amantichitinum</taxon>
    </lineage>
</organism>
<sequence length="317" mass="35808">MLAHKPQSIQRPRLLIIGCGDVVQRALPWLLVRFQVYALVRRPEQATRLRALGVRVVRGDLDQPATLRRIAGLATWLIHSAPPAGDSSLDQRTRNLVQALSRPPWRGPKKVAILTQPPAHAVYISTTGVYGDADGGWLDENSPAHARSERAQRRVAAEVALRRWARRSRIGLGILRAPGIYAAGRLPLARVQRGEPALRAEEDSWSNHIHADDLARAVCLALFRARPLRVYNVVDNQPLRMADWFDRVADHAGLPRPPRISRAEAQHVLSPALLSYLNESRRLRNVRLSQELRIKLRWPDVDQFLAHVRNLSWINKP</sequence>
<evidence type="ECO:0000313" key="3">
    <source>
        <dbReference type="Proteomes" id="UP000037939"/>
    </source>
</evidence>
<reference evidence="2 3" key="1">
    <citation type="submission" date="2015-07" db="EMBL/GenBank/DDBJ databases">
        <title>Draft genome sequence of the Amantichitinum ursilacus IGB-41, a new chitin-degrading bacterium.</title>
        <authorList>
            <person name="Kirstahler P."/>
            <person name="Guenther M."/>
            <person name="Grumaz C."/>
            <person name="Rupp S."/>
            <person name="Zibek S."/>
            <person name="Sohn K."/>
        </authorList>
    </citation>
    <scope>NUCLEOTIDE SEQUENCE [LARGE SCALE GENOMIC DNA]</scope>
    <source>
        <strain evidence="2 3">IGB-41</strain>
    </source>
</reference>
<dbReference type="InterPro" id="IPR036291">
    <property type="entry name" value="NAD(P)-bd_dom_sf"/>
</dbReference>
<dbReference type="EMBL" id="LAQT01000006">
    <property type="protein sequence ID" value="KPC53536.1"/>
    <property type="molecule type" value="Genomic_DNA"/>
</dbReference>
<dbReference type="Gene3D" id="3.40.50.720">
    <property type="entry name" value="NAD(P)-binding Rossmann-like Domain"/>
    <property type="match status" value="1"/>
</dbReference>
<gene>
    <name evidence="2" type="ORF">WG78_08445</name>
</gene>
<dbReference type="Proteomes" id="UP000037939">
    <property type="component" value="Unassembled WGS sequence"/>
</dbReference>
<dbReference type="STRING" id="857265.WG78_08445"/>
<dbReference type="InterPro" id="IPR001509">
    <property type="entry name" value="Epimerase_deHydtase"/>
</dbReference>
<dbReference type="InterPro" id="IPR051783">
    <property type="entry name" value="NAD(P)-dependent_oxidoreduct"/>
</dbReference>
<evidence type="ECO:0000259" key="1">
    <source>
        <dbReference type="Pfam" id="PF01370"/>
    </source>
</evidence>
<evidence type="ECO:0000313" key="2">
    <source>
        <dbReference type="EMBL" id="KPC53536.1"/>
    </source>
</evidence>
<dbReference type="RefSeq" id="WP_236692004.1">
    <property type="nucleotide sequence ID" value="NZ_LAQT01000006.1"/>
</dbReference>
<accession>A0A0N0XJS0</accession>
<keyword evidence="3" id="KW-1185">Reference proteome</keyword>
<dbReference type="GO" id="GO:0004029">
    <property type="term" value="F:aldehyde dehydrogenase (NAD+) activity"/>
    <property type="evidence" value="ECO:0007669"/>
    <property type="project" value="TreeGrafter"/>
</dbReference>
<dbReference type="Pfam" id="PF01370">
    <property type="entry name" value="Epimerase"/>
    <property type="match status" value="1"/>
</dbReference>
<dbReference type="SUPFAM" id="SSF51735">
    <property type="entry name" value="NAD(P)-binding Rossmann-fold domains"/>
    <property type="match status" value="1"/>
</dbReference>
<dbReference type="PANTHER" id="PTHR48079">
    <property type="entry name" value="PROTEIN YEEZ"/>
    <property type="match status" value="1"/>
</dbReference>
<comment type="caution">
    <text evidence="2">The sequence shown here is derived from an EMBL/GenBank/DDBJ whole genome shotgun (WGS) entry which is preliminary data.</text>
</comment>
<feature type="domain" description="NAD-dependent epimerase/dehydratase" evidence="1">
    <location>
        <begin position="35"/>
        <end position="233"/>
    </location>
</feature>
<dbReference type="PATRIC" id="fig|857265.3.peg.1731"/>